<reference evidence="2 3" key="1">
    <citation type="submission" date="2021-03" db="EMBL/GenBank/DDBJ databases">
        <title>Sequencing the genomes of 1000 actinobacteria strains.</title>
        <authorList>
            <person name="Klenk H.-P."/>
        </authorList>
    </citation>
    <scope>NUCLEOTIDE SEQUENCE [LARGE SCALE GENOMIC DNA]</scope>
    <source>
        <strain evidence="2 3">DSM 12936</strain>
    </source>
</reference>
<protein>
    <submittedName>
        <fullName evidence="2">Formate-dependent nitrite reductase membrane component NrfD</fullName>
    </submittedName>
</protein>
<evidence type="ECO:0000313" key="3">
    <source>
        <dbReference type="Proteomes" id="UP000758168"/>
    </source>
</evidence>
<evidence type="ECO:0000256" key="1">
    <source>
        <dbReference type="SAM" id="Phobius"/>
    </source>
</evidence>
<dbReference type="Proteomes" id="UP000758168">
    <property type="component" value="Unassembled WGS sequence"/>
</dbReference>
<organism evidence="2 3">
    <name type="scientific">Microlunatus capsulatus</name>
    <dbReference type="NCBI Taxonomy" id="99117"/>
    <lineage>
        <taxon>Bacteria</taxon>
        <taxon>Bacillati</taxon>
        <taxon>Actinomycetota</taxon>
        <taxon>Actinomycetes</taxon>
        <taxon>Propionibacteriales</taxon>
        <taxon>Propionibacteriaceae</taxon>
        <taxon>Microlunatus</taxon>
    </lineage>
</organism>
<name>A0ABS4ZAQ8_9ACTN</name>
<accession>A0ABS4ZAQ8</accession>
<keyword evidence="3" id="KW-1185">Reference proteome</keyword>
<keyword evidence="1" id="KW-0812">Transmembrane</keyword>
<dbReference type="EMBL" id="JAGIOB010000001">
    <property type="protein sequence ID" value="MBP2417313.1"/>
    <property type="molecule type" value="Genomic_DNA"/>
</dbReference>
<sequence>MRRASSGGLPRPFRWSLWLASGVASGLAVGFVLGLARPRPETTDAPAARGA</sequence>
<keyword evidence="1" id="KW-1133">Transmembrane helix</keyword>
<keyword evidence="1" id="KW-0472">Membrane</keyword>
<dbReference type="RefSeq" id="WP_210055678.1">
    <property type="nucleotide sequence ID" value="NZ_BAAAMH010000005.1"/>
</dbReference>
<proteinExistence type="predicted"/>
<evidence type="ECO:0000313" key="2">
    <source>
        <dbReference type="EMBL" id="MBP2417313.1"/>
    </source>
</evidence>
<comment type="caution">
    <text evidence="2">The sequence shown here is derived from an EMBL/GenBank/DDBJ whole genome shotgun (WGS) entry which is preliminary data.</text>
</comment>
<gene>
    <name evidence="2" type="ORF">JOF54_002235</name>
</gene>
<feature type="transmembrane region" description="Helical" evidence="1">
    <location>
        <begin position="15"/>
        <end position="36"/>
    </location>
</feature>